<reference evidence="2" key="1">
    <citation type="journal article" date="2019" name="Int. J. Syst. Evol. Microbiol.">
        <title>The Global Catalogue of Microorganisms (GCM) 10K type strain sequencing project: providing services to taxonomists for standard genome sequencing and annotation.</title>
        <authorList>
            <consortium name="The Broad Institute Genomics Platform"/>
            <consortium name="The Broad Institute Genome Sequencing Center for Infectious Disease"/>
            <person name="Wu L."/>
            <person name="Ma J."/>
        </authorList>
    </citation>
    <scope>NUCLEOTIDE SEQUENCE [LARGE SCALE GENOMIC DNA]</scope>
    <source>
        <strain evidence="2">CGMCC 4.7466</strain>
    </source>
</reference>
<evidence type="ECO:0000313" key="1">
    <source>
        <dbReference type="EMBL" id="MFC4871135.1"/>
    </source>
</evidence>
<name>A0ABV9SXH9_9BACT</name>
<protein>
    <submittedName>
        <fullName evidence="1">DUF4402 domain-containing protein</fullName>
    </submittedName>
</protein>
<dbReference type="Pfam" id="PF14352">
    <property type="entry name" value="DUF4402"/>
    <property type="match status" value="1"/>
</dbReference>
<dbReference type="Proteomes" id="UP001595818">
    <property type="component" value="Unassembled WGS sequence"/>
</dbReference>
<accession>A0ABV9SXH9</accession>
<dbReference type="InterPro" id="IPR025514">
    <property type="entry name" value="DUF4402"/>
</dbReference>
<sequence>MFCFCSFRLSGQIQVYNEQPLSFGSFIVKDAGGTVHVSYSAERTATGDIILINQSENFSPLVYGIEAPIGTLIHIQNGPDMKMYGDNGGELTVSLGASDKGTSFVSTVAPPDRNLVYIEATISVNSRNITPPGNYAGSVSVTFIQE</sequence>
<organism evidence="1 2">
    <name type="scientific">Negadavirga shengliensis</name>
    <dbReference type="NCBI Taxonomy" id="1389218"/>
    <lineage>
        <taxon>Bacteria</taxon>
        <taxon>Pseudomonadati</taxon>
        <taxon>Bacteroidota</taxon>
        <taxon>Cytophagia</taxon>
        <taxon>Cytophagales</taxon>
        <taxon>Cyclobacteriaceae</taxon>
        <taxon>Negadavirga</taxon>
    </lineage>
</organism>
<dbReference type="EMBL" id="JBHSJJ010000003">
    <property type="protein sequence ID" value="MFC4871135.1"/>
    <property type="molecule type" value="Genomic_DNA"/>
</dbReference>
<gene>
    <name evidence="1" type="ORF">ACFPFU_05515</name>
</gene>
<keyword evidence="2" id="KW-1185">Reference proteome</keyword>
<evidence type="ECO:0000313" key="2">
    <source>
        <dbReference type="Proteomes" id="UP001595818"/>
    </source>
</evidence>
<proteinExistence type="predicted"/>
<dbReference type="RefSeq" id="WP_377062334.1">
    <property type="nucleotide sequence ID" value="NZ_JBHSJJ010000003.1"/>
</dbReference>
<comment type="caution">
    <text evidence="1">The sequence shown here is derived from an EMBL/GenBank/DDBJ whole genome shotgun (WGS) entry which is preliminary data.</text>
</comment>